<reference evidence="2 3" key="1">
    <citation type="journal article" date="2021" name="ISME Commun">
        <title>Automated analysis of genomic sequences facilitates high-throughput and comprehensive description of bacteria.</title>
        <authorList>
            <person name="Hitch T.C.A."/>
        </authorList>
    </citation>
    <scope>NUCLEOTIDE SEQUENCE [LARGE SCALE GENOMIC DNA]</scope>
    <source>
        <strain evidence="2 3">Sanger_109</strain>
    </source>
</reference>
<sequence>MEKTIRQEGKGLKILSTLLLMYVITGVMLLVLALLLYKFQLNEKFVSAGIIAVYIITGLIGGLVIGKRMGRHKFLWGLFSGTVYFLILFAGSAAMNHGVPENLVRMATVWVMCACAGMLGGMISKGER</sequence>
<feature type="transmembrane region" description="Helical" evidence="1">
    <location>
        <begin position="107"/>
        <end position="124"/>
    </location>
</feature>
<name>A0ABT2TK44_9FIRM</name>
<keyword evidence="1" id="KW-0812">Transmembrane</keyword>
<dbReference type="EMBL" id="JAOQJQ010000003">
    <property type="protein sequence ID" value="MCU6762593.1"/>
    <property type="molecule type" value="Genomic_DNA"/>
</dbReference>
<protein>
    <submittedName>
        <fullName evidence="2">TIGR04086 family membrane protein</fullName>
    </submittedName>
</protein>
<feature type="transmembrane region" description="Helical" evidence="1">
    <location>
        <begin position="12"/>
        <end position="39"/>
    </location>
</feature>
<keyword evidence="1" id="KW-1133">Transmembrane helix</keyword>
<feature type="transmembrane region" description="Helical" evidence="1">
    <location>
        <begin position="45"/>
        <end position="65"/>
    </location>
</feature>
<accession>A0ABT2TK44</accession>
<dbReference type="Pfam" id="PF12670">
    <property type="entry name" value="DUF3792"/>
    <property type="match status" value="1"/>
</dbReference>
<dbReference type="NCBIfam" id="TIGR04086">
    <property type="entry name" value="TIGR04086_membr"/>
    <property type="match status" value="1"/>
</dbReference>
<feature type="transmembrane region" description="Helical" evidence="1">
    <location>
        <begin position="74"/>
        <end position="95"/>
    </location>
</feature>
<organism evidence="2 3">
    <name type="scientific">Brotonthovivens ammoniilytica</name>
    <dbReference type="NCBI Taxonomy" id="2981725"/>
    <lineage>
        <taxon>Bacteria</taxon>
        <taxon>Bacillati</taxon>
        <taxon>Bacillota</taxon>
        <taxon>Clostridia</taxon>
        <taxon>Lachnospirales</taxon>
        <taxon>Lachnospiraceae</taxon>
        <taxon>Brotonthovivens</taxon>
    </lineage>
</organism>
<keyword evidence="1" id="KW-0472">Membrane</keyword>
<evidence type="ECO:0000313" key="2">
    <source>
        <dbReference type="EMBL" id="MCU6762593.1"/>
    </source>
</evidence>
<dbReference type="RefSeq" id="WP_262591116.1">
    <property type="nucleotide sequence ID" value="NZ_JAOQJQ010000003.1"/>
</dbReference>
<dbReference type="Proteomes" id="UP001652442">
    <property type="component" value="Unassembled WGS sequence"/>
</dbReference>
<keyword evidence="3" id="KW-1185">Reference proteome</keyword>
<evidence type="ECO:0000256" key="1">
    <source>
        <dbReference type="SAM" id="Phobius"/>
    </source>
</evidence>
<comment type="caution">
    <text evidence="2">The sequence shown here is derived from an EMBL/GenBank/DDBJ whole genome shotgun (WGS) entry which is preliminary data.</text>
</comment>
<evidence type="ECO:0000313" key="3">
    <source>
        <dbReference type="Proteomes" id="UP001652442"/>
    </source>
</evidence>
<gene>
    <name evidence="2" type="ORF">OCV88_09625</name>
</gene>
<dbReference type="InterPro" id="IPR023804">
    <property type="entry name" value="DUF3792_TM"/>
</dbReference>
<proteinExistence type="predicted"/>